<gene>
    <name evidence="4" type="ORF">FCH28_21605</name>
</gene>
<keyword evidence="5" id="KW-1185">Reference proteome</keyword>
<evidence type="ECO:0000256" key="1">
    <source>
        <dbReference type="SAM" id="MobiDB-lite"/>
    </source>
</evidence>
<evidence type="ECO:0000313" key="5">
    <source>
        <dbReference type="Proteomes" id="UP000308697"/>
    </source>
</evidence>
<keyword evidence="2" id="KW-0812">Transmembrane</keyword>
<comment type="caution">
    <text evidence="4">The sequence shown here is derived from an EMBL/GenBank/DDBJ whole genome shotgun (WGS) entry which is preliminary data.</text>
</comment>
<reference evidence="4 5" key="1">
    <citation type="submission" date="2019-04" db="EMBL/GenBank/DDBJ databases">
        <title>Streptomyces piniterrae sp. nov., a heliquinomycin-producing actinomycete isolated from rhizosphere soil of Pinus yunnanensis.</title>
        <authorList>
            <person name="Zhuang X."/>
            <person name="Zhao J."/>
        </authorList>
    </citation>
    <scope>NUCLEOTIDE SEQUENCE [LARGE SCALE GENOMIC DNA]</scope>
    <source>
        <strain evidence="5">jys28</strain>
    </source>
</reference>
<dbReference type="PROSITE" id="PS51318">
    <property type="entry name" value="TAT"/>
    <property type="match status" value="1"/>
</dbReference>
<dbReference type="OrthoDB" id="3470164at2"/>
<sequence length="307" mass="30873">MTKRTTRTGLRAAVTGTLATALLGLAPHAALAAETPAPPPAPSRASVAAAHDVAAAPATLDTLTRFFAAEAARNGARAGAAAPGAAKTAPRIEGGPVPVYVLSPDFVRGKAKALVARLEFLASKAVAADGRKASVWSARQGTSWKVVNIASGDDESRYTAAGRAKPGAGTVFHEPQIDAWYVQRGDRVEPLDEDAVKAVGARGTSLAAYQKRVAKAYGDKLPGSAYDKRGEAGGYGPQTGSRAGSATAADVAADDAAKAGARKQPVAADTLAGDSFPVTAASTVAGVAALVALGLLGTAAVRRRRTG</sequence>
<keyword evidence="2" id="KW-1133">Transmembrane helix</keyword>
<accession>A0A4U0NC50</accession>
<proteinExistence type="predicted"/>
<evidence type="ECO:0000313" key="4">
    <source>
        <dbReference type="EMBL" id="TJZ51092.1"/>
    </source>
</evidence>
<dbReference type="RefSeq" id="WP_136741725.1">
    <property type="nucleotide sequence ID" value="NZ_SUMB01000007.1"/>
</dbReference>
<organism evidence="4 5">
    <name type="scientific">Streptomyces piniterrae</name>
    <dbReference type="NCBI Taxonomy" id="2571125"/>
    <lineage>
        <taxon>Bacteria</taxon>
        <taxon>Bacillati</taxon>
        <taxon>Actinomycetota</taxon>
        <taxon>Actinomycetes</taxon>
        <taxon>Kitasatosporales</taxon>
        <taxon>Streptomycetaceae</taxon>
        <taxon>Streptomyces</taxon>
    </lineage>
</organism>
<dbReference type="AlphaFoldDB" id="A0A4U0NC50"/>
<feature type="signal peptide" evidence="3">
    <location>
        <begin position="1"/>
        <end position="32"/>
    </location>
</feature>
<name>A0A4U0NC50_9ACTN</name>
<evidence type="ECO:0000256" key="3">
    <source>
        <dbReference type="SAM" id="SignalP"/>
    </source>
</evidence>
<feature type="chain" id="PRO_5020255568" description="LPXTG cell wall anchor domain-containing protein" evidence="3">
    <location>
        <begin position="33"/>
        <end position="307"/>
    </location>
</feature>
<keyword evidence="3" id="KW-0732">Signal</keyword>
<keyword evidence="2" id="KW-0472">Membrane</keyword>
<feature type="region of interest" description="Disordered" evidence="1">
    <location>
        <begin position="228"/>
        <end position="247"/>
    </location>
</feature>
<evidence type="ECO:0008006" key="6">
    <source>
        <dbReference type="Google" id="ProtNLM"/>
    </source>
</evidence>
<dbReference type="EMBL" id="SUMB01000007">
    <property type="protein sequence ID" value="TJZ51092.1"/>
    <property type="molecule type" value="Genomic_DNA"/>
</dbReference>
<dbReference type="InterPro" id="IPR006311">
    <property type="entry name" value="TAT_signal"/>
</dbReference>
<protein>
    <recommendedName>
        <fullName evidence="6">LPXTG cell wall anchor domain-containing protein</fullName>
    </recommendedName>
</protein>
<feature type="transmembrane region" description="Helical" evidence="2">
    <location>
        <begin position="280"/>
        <end position="301"/>
    </location>
</feature>
<dbReference type="Proteomes" id="UP000308697">
    <property type="component" value="Unassembled WGS sequence"/>
</dbReference>
<evidence type="ECO:0000256" key="2">
    <source>
        <dbReference type="SAM" id="Phobius"/>
    </source>
</evidence>